<dbReference type="InterPro" id="IPR001854">
    <property type="entry name" value="Ribosomal_uL29"/>
</dbReference>
<dbReference type="SUPFAM" id="SSF46561">
    <property type="entry name" value="Ribosomal protein L29 (L29p)"/>
    <property type="match status" value="1"/>
</dbReference>
<keyword evidence="2 5" id="KW-0689">Ribosomal protein</keyword>
<dbReference type="GO" id="GO:0003735">
    <property type="term" value="F:structural constituent of ribosome"/>
    <property type="evidence" value="ECO:0007669"/>
    <property type="project" value="InterPro"/>
</dbReference>
<dbReference type="PROSITE" id="PS00579">
    <property type="entry name" value="RIBOSOMAL_L29"/>
    <property type="match status" value="1"/>
</dbReference>
<evidence type="ECO:0000256" key="2">
    <source>
        <dbReference type="ARBA" id="ARBA00022980"/>
    </source>
</evidence>
<dbReference type="Pfam" id="PF00831">
    <property type="entry name" value="Ribosomal_L29"/>
    <property type="match status" value="1"/>
</dbReference>
<dbReference type="InterPro" id="IPR050063">
    <property type="entry name" value="Ribosomal_protein_uL29"/>
</dbReference>
<dbReference type="FunFam" id="1.10.287.310:FF:000001">
    <property type="entry name" value="50S ribosomal protein L29"/>
    <property type="match status" value="1"/>
</dbReference>
<accession>A0A7V4E488</accession>
<evidence type="ECO:0000256" key="4">
    <source>
        <dbReference type="ARBA" id="ARBA00035204"/>
    </source>
</evidence>
<evidence type="ECO:0000256" key="3">
    <source>
        <dbReference type="ARBA" id="ARBA00023274"/>
    </source>
</evidence>
<dbReference type="GO" id="GO:0006412">
    <property type="term" value="P:translation"/>
    <property type="evidence" value="ECO:0007669"/>
    <property type="project" value="UniProtKB-UniRule"/>
</dbReference>
<sequence length="77" mass="9420">MKPAELRELSDEELLRKYFELTDEYFKLRIRKVTETLPNPLRLRTIRKDIARVLTVLRERGYTKEKVLLWGRKYARP</sequence>
<dbReference type="GO" id="GO:0022625">
    <property type="term" value="C:cytosolic large ribosomal subunit"/>
    <property type="evidence" value="ECO:0007669"/>
    <property type="project" value="TreeGrafter"/>
</dbReference>
<comment type="caution">
    <text evidence="6">The sequence shown here is derived from an EMBL/GenBank/DDBJ whole genome shotgun (WGS) entry which is preliminary data.</text>
</comment>
<reference evidence="6" key="1">
    <citation type="journal article" date="2020" name="mSystems">
        <title>Genome- and Community-Level Interaction Insights into Carbon Utilization and Element Cycling Functions of Hydrothermarchaeota in Hydrothermal Sediment.</title>
        <authorList>
            <person name="Zhou Z."/>
            <person name="Liu Y."/>
            <person name="Xu W."/>
            <person name="Pan J."/>
            <person name="Luo Z.H."/>
            <person name="Li M."/>
        </authorList>
    </citation>
    <scope>NUCLEOTIDE SEQUENCE [LARGE SCALE GENOMIC DNA]</scope>
    <source>
        <strain evidence="6">SpSt-697</strain>
    </source>
</reference>
<organism evidence="6">
    <name type="scientific">candidate division WOR-3 bacterium</name>
    <dbReference type="NCBI Taxonomy" id="2052148"/>
    <lineage>
        <taxon>Bacteria</taxon>
        <taxon>Bacteria division WOR-3</taxon>
    </lineage>
</organism>
<dbReference type="HAMAP" id="MF_00374">
    <property type="entry name" value="Ribosomal_uL29"/>
    <property type="match status" value="1"/>
</dbReference>
<comment type="similarity">
    <text evidence="1 5">Belongs to the universal ribosomal protein uL29 family.</text>
</comment>
<dbReference type="InterPro" id="IPR018254">
    <property type="entry name" value="Ribosomal_uL29_CS"/>
</dbReference>
<dbReference type="AlphaFoldDB" id="A0A7V4E488"/>
<protein>
    <recommendedName>
        <fullName evidence="4 5">Large ribosomal subunit protein uL29</fullName>
    </recommendedName>
</protein>
<dbReference type="Gene3D" id="1.10.287.310">
    <property type="match status" value="1"/>
</dbReference>
<dbReference type="EMBL" id="DTDR01000121">
    <property type="protein sequence ID" value="HGK63915.1"/>
    <property type="molecule type" value="Genomic_DNA"/>
</dbReference>
<keyword evidence="3 5" id="KW-0687">Ribonucleoprotein</keyword>
<dbReference type="InterPro" id="IPR036049">
    <property type="entry name" value="Ribosomal_uL29_sf"/>
</dbReference>
<gene>
    <name evidence="5" type="primary">rpmC</name>
    <name evidence="6" type="ORF">ENU74_04930</name>
</gene>
<dbReference type="PANTHER" id="PTHR10916">
    <property type="entry name" value="60S RIBOSOMAL PROTEIN L35/50S RIBOSOMAL PROTEIN L29"/>
    <property type="match status" value="1"/>
</dbReference>
<proteinExistence type="inferred from homology"/>
<evidence type="ECO:0000313" key="6">
    <source>
        <dbReference type="EMBL" id="HGK63915.1"/>
    </source>
</evidence>
<dbReference type="NCBIfam" id="TIGR00012">
    <property type="entry name" value="L29"/>
    <property type="match status" value="1"/>
</dbReference>
<dbReference type="PANTHER" id="PTHR10916:SF0">
    <property type="entry name" value="LARGE RIBOSOMAL SUBUNIT PROTEIN UL29C"/>
    <property type="match status" value="1"/>
</dbReference>
<dbReference type="CDD" id="cd00427">
    <property type="entry name" value="Ribosomal_L29_HIP"/>
    <property type="match status" value="1"/>
</dbReference>
<evidence type="ECO:0000256" key="5">
    <source>
        <dbReference type="HAMAP-Rule" id="MF_00374"/>
    </source>
</evidence>
<evidence type="ECO:0000256" key="1">
    <source>
        <dbReference type="ARBA" id="ARBA00009254"/>
    </source>
</evidence>
<name>A0A7V4E488_UNCW3</name>